<evidence type="ECO:0000313" key="3">
    <source>
        <dbReference type="Proteomes" id="UP000432350"/>
    </source>
</evidence>
<gene>
    <name evidence="2" type="ORF">SPHINGO8BC_110245</name>
</gene>
<sequence length="179" mass="19798">MRKIIGIIGIVGFFGILTSCSIFRNSKKESHVSEVKQSAKLEYELVDTSKVMEVVRQSLDVKLPVRSYPINAPVVNGSVQVVNSLYSLVLKLDSSTNNLTGVFSLPDTLLKGERTSLKVENKGITAKKKEETKSTETIKDKTEVRSVSWKTVAGAVFVILVIIGIIVLVIRSYRKSRNL</sequence>
<keyword evidence="1" id="KW-1133">Transmembrane helix</keyword>
<dbReference type="RefSeq" id="WP_159333253.1">
    <property type="nucleotide sequence ID" value="NZ_LR733857.1"/>
</dbReference>
<feature type="transmembrane region" description="Helical" evidence="1">
    <location>
        <begin position="147"/>
        <end position="170"/>
    </location>
</feature>
<name>A0A653YPA8_SPHMU</name>
<protein>
    <submittedName>
        <fullName evidence="2">Uncharacterized protein</fullName>
    </submittedName>
</protein>
<keyword evidence="1" id="KW-0472">Membrane</keyword>
<evidence type="ECO:0000313" key="2">
    <source>
        <dbReference type="EMBL" id="VXC44449.1"/>
    </source>
</evidence>
<accession>A0A653YPA8</accession>
<organism evidence="2 3">
    <name type="scientific">Sphingobacterium multivorum</name>
    <dbReference type="NCBI Taxonomy" id="28454"/>
    <lineage>
        <taxon>Bacteria</taxon>
        <taxon>Pseudomonadati</taxon>
        <taxon>Bacteroidota</taxon>
        <taxon>Sphingobacteriia</taxon>
        <taxon>Sphingobacteriales</taxon>
        <taxon>Sphingobacteriaceae</taxon>
        <taxon>Sphingobacterium</taxon>
    </lineage>
</organism>
<reference evidence="2 3" key="1">
    <citation type="submission" date="2019-10" db="EMBL/GenBank/DDBJ databases">
        <authorList>
            <person name="Karimi E."/>
        </authorList>
    </citation>
    <scope>NUCLEOTIDE SEQUENCE [LARGE SCALE GENOMIC DNA]</scope>
    <source>
        <strain evidence="2">Sphingobacterium sp. 8BC</strain>
    </source>
</reference>
<proteinExistence type="predicted"/>
<keyword evidence="1" id="KW-0812">Transmembrane</keyword>
<dbReference type="Proteomes" id="UP000432350">
    <property type="component" value="Unassembled WGS sequence"/>
</dbReference>
<dbReference type="AlphaFoldDB" id="A0A653YPA8"/>
<evidence type="ECO:0000256" key="1">
    <source>
        <dbReference type="SAM" id="Phobius"/>
    </source>
</evidence>
<dbReference type="EMBL" id="CABWMV010000003">
    <property type="protein sequence ID" value="VXC44449.1"/>
    <property type="molecule type" value="Genomic_DNA"/>
</dbReference>
<dbReference type="PROSITE" id="PS51257">
    <property type="entry name" value="PROKAR_LIPOPROTEIN"/>
    <property type="match status" value="1"/>
</dbReference>